<keyword evidence="7" id="KW-1185">Reference proteome</keyword>
<keyword evidence="1 4" id="KW-0378">Hydrolase</keyword>
<dbReference type="PANTHER" id="PTHR42872:SF6">
    <property type="entry name" value="PROTEIN-GLUTAMATE METHYLESTERASE_PROTEIN-GLUTAMINE GLUTAMINASE"/>
    <property type="match status" value="1"/>
</dbReference>
<dbReference type="EMBL" id="QLII01000001">
    <property type="protein sequence ID" value="RAI74539.1"/>
    <property type="molecule type" value="Genomic_DNA"/>
</dbReference>
<name>A0A327NJI9_9BACT</name>
<accession>A0A327NJI9</accession>
<evidence type="ECO:0000256" key="1">
    <source>
        <dbReference type="ARBA" id="ARBA00022801"/>
    </source>
</evidence>
<dbReference type="PANTHER" id="PTHR42872">
    <property type="entry name" value="PROTEIN-GLUTAMATE METHYLESTERASE/PROTEIN-GLUTAMINE GLUTAMINASE"/>
    <property type="match status" value="1"/>
</dbReference>
<dbReference type="GO" id="GO:0005737">
    <property type="term" value="C:cytoplasm"/>
    <property type="evidence" value="ECO:0007669"/>
    <property type="project" value="InterPro"/>
</dbReference>
<comment type="caution">
    <text evidence="6">The sequence shown here is derived from an EMBL/GenBank/DDBJ whole genome shotgun (WGS) entry which is preliminary data.</text>
</comment>
<dbReference type="CDD" id="cd16434">
    <property type="entry name" value="CheB-CheR_fusion"/>
    <property type="match status" value="1"/>
</dbReference>
<dbReference type="SUPFAM" id="SSF52738">
    <property type="entry name" value="Methylesterase CheB, C-terminal domain"/>
    <property type="match status" value="1"/>
</dbReference>
<dbReference type="AlphaFoldDB" id="A0A327NJI9"/>
<protein>
    <recommendedName>
        <fullName evidence="2">protein-glutamate methylesterase</fullName>
        <ecNumber evidence="2">3.1.1.61</ecNumber>
    </recommendedName>
</protein>
<sequence>MAKKKSIDTPDSSQPAPIVPIVAIGASAGGQEAVVELLTNLSPITGLAYVYIQHLDPTLESRLVDILGRATAMPVLEAQHLMPVETNHLYIIPPDRDLEVLDGVLTLVPRKPRSVIHMPIDQFFLSLAERQKDGAIAIVLSGTASDGTLGLRAIKSAGVLPLHRTKRPDFRVCPGRLFWRALWIGCCRQPKLRMNWNG</sequence>
<dbReference type="InterPro" id="IPR035909">
    <property type="entry name" value="CheB_C"/>
</dbReference>
<proteinExistence type="predicted"/>
<gene>
    <name evidence="6" type="ORF">HMF3257_10160</name>
</gene>
<comment type="catalytic activity">
    <reaction evidence="3">
        <text>[protein]-L-glutamate 5-O-methyl ester + H2O = L-glutamyl-[protein] + methanol + H(+)</text>
        <dbReference type="Rhea" id="RHEA:23236"/>
        <dbReference type="Rhea" id="RHEA-COMP:10208"/>
        <dbReference type="Rhea" id="RHEA-COMP:10311"/>
        <dbReference type="ChEBI" id="CHEBI:15377"/>
        <dbReference type="ChEBI" id="CHEBI:15378"/>
        <dbReference type="ChEBI" id="CHEBI:17790"/>
        <dbReference type="ChEBI" id="CHEBI:29973"/>
        <dbReference type="ChEBI" id="CHEBI:82795"/>
        <dbReference type="EC" id="3.1.1.61"/>
    </reaction>
</comment>
<dbReference type="GO" id="GO:0008984">
    <property type="term" value="F:protein-glutamate methylesterase activity"/>
    <property type="evidence" value="ECO:0007669"/>
    <property type="project" value="UniProtKB-EC"/>
</dbReference>
<dbReference type="InterPro" id="IPR000673">
    <property type="entry name" value="Sig_transdc_resp-reg_Me-estase"/>
</dbReference>
<dbReference type="GO" id="GO:0000156">
    <property type="term" value="F:phosphorelay response regulator activity"/>
    <property type="evidence" value="ECO:0007669"/>
    <property type="project" value="InterPro"/>
</dbReference>
<feature type="active site" evidence="4">
    <location>
        <position position="27"/>
    </location>
</feature>
<keyword evidence="4" id="KW-0145">Chemotaxis</keyword>
<dbReference type="GO" id="GO:0006935">
    <property type="term" value="P:chemotaxis"/>
    <property type="evidence" value="ECO:0007669"/>
    <property type="project" value="UniProtKB-UniRule"/>
</dbReference>
<evidence type="ECO:0000256" key="3">
    <source>
        <dbReference type="ARBA" id="ARBA00048267"/>
    </source>
</evidence>
<feature type="domain" description="CheB-type methylesterase" evidence="5">
    <location>
        <begin position="15"/>
        <end position="165"/>
    </location>
</feature>
<evidence type="ECO:0000313" key="7">
    <source>
        <dbReference type="Proteomes" id="UP000249016"/>
    </source>
</evidence>
<organism evidence="6 7">
    <name type="scientific">Spirosoma telluris</name>
    <dbReference type="NCBI Taxonomy" id="2183553"/>
    <lineage>
        <taxon>Bacteria</taxon>
        <taxon>Pseudomonadati</taxon>
        <taxon>Bacteroidota</taxon>
        <taxon>Cytophagia</taxon>
        <taxon>Cytophagales</taxon>
        <taxon>Cytophagaceae</taxon>
        <taxon>Spirosoma</taxon>
    </lineage>
</organism>
<evidence type="ECO:0000256" key="4">
    <source>
        <dbReference type="PROSITE-ProRule" id="PRU00050"/>
    </source>
</evidence>
<evidence type="ECO:0000259" key="5">
    <source>
        <dbReference type="PROSITE" id="PS50122"/>
    </source>
</evidence>
<dbReference type="EC" id="3.1.1.61" evidence="2"/>
<feature type="active site" evidence="4">
    <location>
        <position position="54"/>
    </location>
</feature>
<dbReference type="Gene3D" id="3.40.50.180">
    <property type="entry name" value="Methylesterase CheB, C-terminal domain"/>
    <property type="match status" value="1"/>
</dbReference>
<feature type="active site" evidence="4">
    <location>
        <position position="146"/>
    </location>
</feature>
<dbReference type="PROSITE" id="PS50122">
    <property type="entry name" value="CHEB"/>
    <property type="match status" value="1"/>
</dbReference>
<evidence type="ECO:0000256" key="2">
    <source>
        <dbReference type="ARBA" id="ARBA00039140"/>
    </source>
</evidence>
<dbReference type="Proteomes" id="UP000249016">
    <property type="component" value="Unassembled WGS sequence"/>
</dbReference>
<evidence type="ECO:0000313" key="6">
    <source>
        <dbReference type="EMBL" id="RAI74539.1"/>
    </source>
</evidence>
<reference evidence="6 7" key="1">
    <citation type="submission" date="2018-06" db="EMBL/GenBank/DDBJ databases">
        <title>Spirosoma sp. HMF3257 Genome sequencing and assembly.</title>
        <authorList>
            <person name="Kang H."/>
            <person name="Cha I."/>
            <person name="Kim H."/>
            <person name="Kang J."/>
            <person name="Joh K."/>
        </authorList>
    </citation>
    <scope>NUCLEOTIDE SEQUENCE [LARGE SCALE GENOMIC DNA]</scope>
    <source>
        <strain evidence="6 7">HMF3257</strain>
    </source>
</reference>
<dbReference type="Pfam" id="PF01339">
    <property type="entry name" value="CheB_methylest"/>
    <property type="match status" value="1"/>
</dbReference>
<dbReference type="OrthoDB" id="649924at2"/>